<evidence type="ECO:0000259" key="7">
    <source>
        <dbReference type="Pfam" id="PF02668"/>
    </source>
</evidence>
<evidence type="ECO:0000313" key="8">
    <source>
        <dbReference type="EMBL" id="GHD49163.1"/>
    </source>
</evidence>
<keyword evidence="4" id="KW-0560">Oxidoreductase</keyword>
<evidence type="ECO:0000256" key="1">
    <source>
        <dbReference type="ARBA" id="ARBA00005896"/>
    </source>
</evidence>
<name>A0A918XSA7_9PROT</name>
<keyword evidence="3 8" id="KW-0223">Dioxygenase</keyword>
<dbReference type="GO" id="GO:0006790">
    <property type="term" value="P:sulfur compound metabolic process"/>
    <property type="evidence" value="ECO:0007669"/>
    <property type="project" value="TreeGrafter"/>
</dbReference>
<organism evidence="8 9">
    <name type="scientific">Thalassobaculum fulvum</name>
    <dbReference type="NCBI Taxonomy" id="1633335"/>
    <lineage>
        <taxon>Bacteria</taxon>
        <taxon>Pseudomonadati</taxon>
        <taxon>Pseudomonadota</taxon>
        <taxon>Alphaproteobacteria</taxon>
        <taxon>Rhodospirillales</taxon>
        <taxon>Thalassobaculaceae</taxon>
        <taxon>Thalassobaculum</taxon>
    </lineage>
</organism>
<dbReference type="RefSeq" id="WP_189989137.1">
    <property type="nucleotide sequence ID" value="NZ_BMZS01000004.1"/>
</dbReference>
<evidence type="ECO:0000256" key="4">
    <source>
        <dbReference type="ARBA" id="ARBA00023002"/>
    </source>
</evidence>
<evidence type="ECO:0000256" key="6">
    <source>
        <dbReference type="SAM" id="MobiDB-lite"/>
    </source>
</evidence>
<dbReference type="GO" id="GO:0046872">
    <property type="term" value="F:metal ion binding"/>
    <property type="evidence" value="ECO:0007669"/>
    <property type="project" value="UniProtKB-KW"/>
</dbReference>
<dbReference type="GO" id="GO:0000908">
    <property type="term" value="F:taurine dioxygenase activity"/>
    <property type="evidence" value="ECO:0007669"/>
    <property type="project" value="TreeGrafter"/>
</dbReference>
<dbReference type="InterPro" id="IPR042098">
    <property type="entry name" value="TauD-like_sf"/>
</dbReference>
<reference evidence="8" key="1">
    <citation type="journal article" date="2014" name="Int. J. Syst. Evol. Microbiol.">
        <title>Complete genome sequence of Corynebacterium casei LMG S-19264T (=DSM 44701T), isolated from a smear-ripened cheese.</title>
        <authorList>
            <consortium name="US DOE Joint Genome Institute (JGI-PGF)"/>
            <person name="Walter F."/>
            <person name="Albersmeier A."/>
            <person name="Kalinowski J."/>
            <person name="Ruckert C."/>
        </authorList>
    </citation>
    <scope>NUCLEOTIDE SEQUENCE</scope>
    <source>
        <strain evidence="8">KCTC 42651</strain>
    </source>
</reference>
<reference evidence="8" key="2">
    <citation type="submission" date="2020-09" db="EMBL/GenBank/DDBJ databases">
        <authorList>
            <person name="Sun Q."/>
            <person name="Kim S."/>
        </authorList>
    </citation>
    <scope>NUCLEOTIDE SEQUENCE</scope>
    <source>
        <strain evidence="8">KCTC 42651</strain>
    </source>
</reference>
<feature type="domain" description="TauD/TfdA-like" evidence="7">
    <location>
        <begin position="6"/>
        <end position="298"/>
    </location>
</feature>
<dbReference type="PANTHER" id="PTHR30468:SF1">
    <property type="entry name" value="ALPHA-KETOGLUTARATE-DEPENDENT SULFONATE DIOXYGENASE"/>
    <property type="match status" value="1"/>
</dbReference>
<evidence type="ECO:0000256" key="2">
    <source>
        <dbReference type="ARBA" id="ARBA00022723"/>
    </source>
</evidence>
<dbReference type="AlphaFoldDB" id="A0A918XSA7"/>
<comment type="similarity">
    <text evidence="1">Belongs to the TfdA dioxygenase family.</text>
</comment>
<dbReference type="EMBL" id="BMZS01000004">
    <property type="protein sequence ID" value="GHD49163.1"/>
    <property type="molecule type" value="Genomic_DNA"/>
</dbReference>
<dbReference type="InterPro" id="IPR051323">
    <property type="entry name" value="AtsK-like"/>
</dbReference>
<proteinExistence type="inferred from homology"/>
<dbReference type="GO" id="GO:0005737">
    <property type="term" value="C:cytoplasm"/>
    <property type="evidence" value="ECO:0007669"/>
    <property type="project" value="TreeGrafter"/>
</dbReference>
<dbReference type="Proteomes" id="UP000630353">
    <property type="component" value="Unassembled WGS sequence"/>
</dbReference>
<evidence type="ECO:0000256" key="5">
    <source>
        <dbReference type="ARBA" id="ARBA00023004"/>
    </source>
</evidence>
<keyword evidence="5" id="KW-0408">Iron</keyword>
<accession>A0A918XSA7</accession>
<evidence type="ECO:0000313" key="9">
    <source>
        <dbReference type="Proteomes" id="UP000630353"/>
    </source>
</evidence>
<dbReference type="Pfam" id="PF02668">
    <property type="entry name" value="TauD"/>
    <property type="match status" value="1"/>
</dbReference>
<comment type="caution">
    <text evidence="8">The sequence shown here is derived from an EMBL/GenBank/DDBJ whole genome shotgun (WGS) entry which is preliminary data.</text>
</comment>
<sequence length="305" mass="33917">MTLTAEPLSEFLGAEIKGLDLSRPIDPADRAALLEQFWRHKVIAIRGQDVDPDGFIRFAEAFGAIEPFFISAYNLPSHPQIYVLSNVRKDGKPIGRDGAGTHWHSDSTFTEKPSSVTLLHGVTVPSRGGDTLFADTVDAYERLDPATKALIDGRRAVHRYQRKEFVFSGDRAVDAAERAEIERLKATRLAEEAAAAPSPTARRSNREPDRLHPLVRTHPVTGRKALYLNDEMTVGIEGMPEAEAVPLLRRLCEVATAPDRVLRFKWRQGDIVAWDNAATVHTATFTPPDEPRVMHRLTIEGTVPF</sequence>
<dbReference type="Gene3D" id="3.60.130.10">
    <property type="entry name" value="Clavaminate synthase-like"/>
    <property type="match status" value="1"/>
</dbReference>
<dbReference type="InterPro" id="IPR003819">
    <property type="entry name" value="TauD/TfdA-like"/>
</dbReference>
<evidence type="ECO:0000256" key="3">
    <source>
        <dbReference type="ARBA" id="ARBA00022964"/>
    </source>
</evidence>
<protein>
    <submittedName>
        <fullName evidence="8">Taurine dioxygenase</fullName>
    </submittedName>
</protein>
<gene>
    <name evidence="8" type="ORF">GCM10017083_21090</name>
</gene>
<keyword evidence="2" id="KW-0479">Metal-binding</keyword>
<dbReference type="PANTHER" id="PTHR30468">
    <property type="entry name" value="ALPHA-KETOGLUTARATE-DEPENDENT SULFONATE DIOXYGENASE"/>
    <property type="match status" value="1"/>
</dbReference>
<feature type="region of interest" description="Disordered" evidence="6">
    <location>
        <begin position="190"/>
        <end position="211"/>
    </location>
</feature>
<feature type="compositionally biased region" description="Low complexity" evidence="6">
    <location>
        <begin position="192"/>
        <end position="202"/>
    </location>
</feature>
<keyword evidence="9" id="KW-1185">Reference proteome</keyword>
<dbReference type="SUPFAM" id="SSF51197">
    <property type="entry name" value="Clavaminate synthase-like"/>
    <property type="match status" value="1"/>
</dbReference>